<evidence type="ECO:0000256" key="1">
    <source>
        <dbReference type="ARBA" id="ARBA00004162"/>
    </source>
</evidence>
<evidence type="ECO:0000256" key="2">
    <source>
        <dbReference type="ARBA" id="ARBA00006742"/>
    </source>
</evidence>
<dbReference type="NCBIfam" id="TIGR00739">
    <property type="entry name" value="yajC"/>
    <property type="match status" value="1"/>
</dbReference>
<dbReference type="Pfam" id="PF02699">
    <property type="entry name" value="YajC"/>
    <property type="match status" value="1"/>
</dbReference>
<feature type="transmembrane region" description="Helical" evidence="11">
    <location>
        <begin position="30"/>
        <end position="50"/>
    </location>
</feature>
<evidence type="ECO:0000256" key="5">
    <source>
        <dbReference type="ARBA" id="ARBA00022475"/>
    </source>
</evidence>
<dbReference type="InterPro" id="IPR003849">
    <property type="entry name" value="Preprotein_translocase_YajC"/>
</dbReference>
<evidence type="ECO:0000256" key="6">
    <source>
        <dbReference type="ARBA" id="ARBA00022692"/>
    </source>
</evidence>
<organism evidence="13 14">
    <name type="scientific">Candidatus Rhabdochlamydia oedothoracis</name>
    <dbReference type="NCBI Taxonomy" id="2720720"/>
    <lineage>
        <taxon>Bacteria</taxon>
        <taxon>Pseudomonadati</taxon>
        <taxon>Chlamydiota</taxon>
        <taxon>Chlamydiia</taxon>
        <taxon>Parachlamydiales</taxon>
        <taxon>Candidatus Rhabdochlamydiaceae</taxon>
        <taxon>Candidatus Rhabdochlamydia</taxon>
    </lineage>
</organism>
<proteinExistence type="inferred from homology"/>
<name>A0ABX8V840_9BACT</name>
<evidence type="ECO:0000256" key="10">
    <source>
        <dbReference type="ARBA" id="ARBA00023136"/>
    </source>
</evidence>
<feature type="signal peptide" evidence="12">
    <location>
        <begin position="1"/>
        <end position="20"/>
    </location>
</feature>
<dbReference type="Proteomes" id="UP000826014">
    <property type="component" value="Chromosome"/>
</dbReference>
<keyword evidence="5" id="KW-1003">Cell membrane</keyword>
<dbReference type="EMBL" id="CP075587">
    <property type="protein sequence ID" value="QYF49359.1"/>
    <property type="molecule type" value="Genomic_DNA"/>
</dbReference>
<evidence type="ECO:0000256" key="12">
    <source>
        <dbReference type="SAM" id="SignalP"/>
    </source>
</evidence>
<accession>A0ABX8V840</accession>
<comment type="similarity">
    <text evidence="2">Belongs to the YajC family.</text>
</comment>
<keyword evidence="4" id="KW-0813">Transport</keyword>
<keyword evidence="8 11" id="KW-1133">Transmembrane helix</keyword>
<dbReference type="PRINTS" id="PR01853">
    <property type="entry name" value="YAJCTRNLCASE"/>
</dbReference>
<evidence type="ECO:0000313" key="13">
    <source>
        <dbReference type="EMBL" id="QYF49359.1"/>
    </source>
</evidence>
<dbReference type="SMART" id="SM01323">
    <property type="entry name" value="YajC"/>
    <property type="match status" value="1"/>
</dbReference>
<comment type="subcellular location">
    <subcellularLocation>
        <location evidence="1">Cell membrane</location>
        <topology evidence="1">Single-pass membrane protein</topology>
    </subcellularLocation>
</comment>
<evidence type="ECO:0000256" key="11">
    <source>
        <dbReference type="SAM" id="Phobius"/>
    </source>
</evidence>
<dbReference type="RefSeq" id="WP_215217323.1">
    <property type="nucleotide sequence ID" value="NZ_CP075587.1"/>
</dbReference>
<gene>
    <name evidence="13" type="ORF">RHABOEDO_001683</name>
</gene>
<keyword evidence="14" id="KW-1185">Reference proteome</keyword>
<evidence type="ECO:0000256" key="7">
    <source>
        <dbReference type="ARBA" id="ARBA00022927"/>
    </source>
</evidence>
<keyword evidence="10 11" id="KW-0472">Membrane</keyword>
<evidence type="ECO:0000313" key="14">
    <source>
        <dbReference type="Proteomes" id="UP000826014"/>
    </source>
</evidence>
<keyword evidence="9" id="KW-0811">Translocation</keyword>
<dbReference type="PANTHER" id="PTHR33909:SF1">
    <property type="entry name" value="SEC TRANSLOCON ACCESSORY COMPLEX SUBUNIT YAJC"/>
    <property type="match status" value="1"/>
</dbReference>
<sequence>MNKTCKFTIPALCVTSSVFADAEATGGNSNLMQMLFMIGFAVIFFYFIIWRPDQKRRKQMEQMRSSIAKGDRVTVMGILGTIDKVEKDTVILSLYQGGKMEVLKNAITDIQPPVTKEKEVEPTEIK</sequence>
<reference evidence="13 14" key="1">
    <citation type="journal article" date="2022" name="bioRxiv">
        <title>Ecology and evolution of chlamydial symbionts of arthropods.</title>
        <authorList>
            <person name="Halter T."/>
            <person name="Koestlbacher S."/>
            <person name="Collingro A."/>
            <person name="Sixt B.S."/>
            <person name="Toenshoff E.R."/>
            <person name="Hendrickx F."/>
            <person name="Kostanjsek R."/>
            <person name="Horn M."/>
        </authorList>
    </citation>
    <scope>NUCLEOTIDE SEQUENCE [LARGE SCALE GENOMIC DNA]</scope>
    <source>
        <strain evidence="13">W744xW776</strain>
    </source>
</reference>
<evidence type="ECO:0000256" key="4">
    <source>
        <dbReference type="ARBA" id="ARBA00022448"/>
    </source>
</evidence>
<dbReference type="PANTHER" id="PTHR33909">
    <property type="entry name" value="SEC TRANSLOCON ACCESSORY COMPLEX SUBUNIT YAJC"/>
    <property type="match status" value="1"/>
</dbReference>
<keyword evidence="6 11" id="KW-0812">Transmembrane</keyword>
<evidence type="ECO:0000256" key="3">
    <source>
        <dbReference type="ARBA" id="ARBA00014962"/>
    </source>
</evidence>
<feature type="chain" id="PRO_5045148341" description="Sec translocon accessory complex subunit YajC" evidence="12">
    <location>
        <begin position="21"/>
        <end position="126"/>
    </location>
</feature>
<keyword evidence="12" id="KW-0732">Signal</keyword>
<evidence type="ECO:0000256" key="8">
    <source>
        <dbReference type="ARBA" id="ARBA00022989"/>
    </source>
</evidence>
<keyword evidence="7" id="KW-0653">Protein transport</keyword>
<evidence type="ECO:0000256" key="9">
    <source>
        <dbReference type="ARBA" id="ARBA00023010"/>
    </source>
</evidence>
<protein>
    <recommendedName>
        <fullName evidence="3">Sec translocon accessory complex subunit YajC</fullName>
    </recommendedName>
</protein>